<evidence type="ECO:0000313" key="1">
    <source>
        <dbReference type="EMBL" id="JAH84586.1"/>
    </source>
</evidence>
<protein>
    <submittedName>
        <fullName evidence="1">Uncharacterized protein</fullName>
    </submittedName>
</protein>
<reference evidence="1" key="1">
    <citation type="submission" date="2014-11" db="EMBL/GenBank/DDBJ databases">
        <authorList>
            <person name="Amaro Gonzalez C."/>
        </authorList>
    </citation>
    <scope>NUCLEOTIDE SEQUENCE</scope>
</reference>
<dbReference type="EMBL" id="GBXM01023991">
    <property type="protein sequence ID" value="JAH84586.1"/>
    <property type="molecule type" value="Transcribed_RNA"/>
</dbReference>
<accession>A0A0E9W2P3</accession>
<reference evidence="1" key="2">
    <citation type="journal article" date="2015" name="Fish Shellfish Immunol.">
        <title>Early steps in the European eel (Anguilla anguilla)-Vibrio vulnificus interaction in the gills: Role of the RtxA13 toxin.</title>
        <authorList>
            <person name="Callol A."/>
            <person name="Pajuelo D."/>
            <person name="Ebbesson L."/>
            <person name="Teles M."/>
            <person name="MacKenzie S."/>
            <person name="Amaro C."/>
        </authorList>
    </citation>
    <scope>NUCLEOTIDE SEQUENCE</scope>
</reference>
<organism evidence="1">
    <name type="scientific">Anguilla anguilla</name>
    <name type="common">European freshwater eel</name>
    <name type="synonym">Muraena anguilla</name>
    <dbReference type="NCBI Taxonomy" id="7936"/>
    <lineage>
        <taxon>Eukaryota</taxon>
        <taxon>Metazoa</taxon>
        <taxon>Chordata</taxon>
        <taxon>Craniata</taxon>
        <taxon>Vertebrata</taxon>
        <taxon>Euteleostomi</taxon>
        <taxon>Actinopterygii</taxon>
        <taxon>Neopterygii</taxon>
        <taxon>Teleostei</taxon>
        <taxon>Anguilliformes</taxon>
        <taxon>Anguillidae</taxon>
        <taxon>Anguilla</taxon>
    </lineage>
</organism>
<name>A0A0E9W2P3_ANGAN</name>
<dbReference type="AlphaFoldDB" id="A0A0E9W2P3"/>
<proteinExistence type="predicted"/>
<sequence>MFSLSVIGQPLNTSPYTHTHTILSRELSPSPSTLC</sequence>